<evidence type="ECO:0000256" key="1">
    <source>
        <dbReference type="ARBA" id="ARBA00000971"/>
    </source>
</evidence>
<dbReference type="Ensembl" id="ENSEBUT00000000627.1">
    <property type="protein sequence ID" value="ENSEBUP00000000333.1"/>
    <property type="gene ID" value="ENSEBUG00000000490.1"/>
</dbReference>
<dbReference type="FunFam" id="3.10.50.40:FF:000006">
    <property type="entry name" value="Peptidyl-prolyl cis-trans isomerase"/>
    <property type="match status" value="1"/>
</dbReference>
<organism evidence="14 15">
    <name type="scientific">Eptatretus burgeri</name>
    <name type="common">Inshore hagfish</name>
    <dbReference type="NCBI Taxonomy" id="7764"/>
    <lineage>
        <taxon>Eukaryota</taxon>
        <taxon>Metazoa</taxon>
        <taxon>Chordata</taxon>
        <taxon>Craniata</taxon>
        <taxon>Vertebrata</taxon>
        <taxon>Cyclostomata</taxon>
        <taxon>Myxini</taxon>
        <taxon>Myxiniformes</taxon>
        <taxon>Myxinidae</taxon>
        <taxon>Eptatretinae</taxon>
        <taxon>Eptatretus</taxon>
    </lineage>
</organism>
<protein>
    <recommendedName>
        <fullName evidence="2 10">peptidylprolyl isomerase</fullName>
        <ecNumber evidence="2 10">5.2.1.8</ecNumber>
    </recommendedName>
</protein>
<evidence type="ECO:0000259" key="12">
    <source>
        <dbReference type="PROSITE" id="PS50059"/>
    </source>
</evidence>
<reference evidence="14" key="1">
    <citation type="submission" date="2025-08" db="UniProtKB">
        <authorList>
            <consortium name="Ensembl"/>
        </authorList>
    </citation>
    <scope>IDENTIFICATION</scope>
</reference>
<evidence type="ECO:0000256" key="8">
    <source>
        <dbReference type="ARBA" id="ARBA00023180"/>
    </source>
</evidence>
<dbReference type="InterPro" id="IPR052273">
    <property type="entry name" value="PPIase_FKBP"/>
</dbReference>
<evidence type="ECO:0000256" key="4">
    <source>
        <dbReference type="ARBA" id="ARBA00022737"/>
    </source>
</evidence>
<evidence type="ECO:0000256" key="9">
    <source>
        <dbReference type="ARBA" id="ARBA00023235"/>
    </source>
</evidence>
<dbReference type="PROSITE" id="PS50222">
    <property type="entry name" value="EF_HAND_2"/>
    <property type="match status" value="1"/>
</dbReference>
<evidence type="ECO:0000256" key="10">
    <source>
        <dbReference type="PROSITE-ProRule" id="PRU00277"/>
    </source>
</evidence>
<dbReference type="GO" id="GO:0005509">
    <property type="term" value="F:calcium ion binding"/>
    <property type="evidence" value="ECO:0007669"/>
    <property type="project" value="InterPro"/>
</dbReference>
<accession>A0A8C4N2A1</accession>
<keyword evidence="8" id="KW-0325">Glycoprotein</keyword>
<evidence type="ECO:0000256" key="11">
    <source>
        <dbReference type="SAM" id="SignalP"/>
    </source>
</evidence>
<dbReference type="PANTHER" id="PTHR46222">
    <property type="entry name" value="PEPTIDYL-PROLYL CIS-TRANS ISOMERASE FKBP7/14"/>
    <property type="match status" value="1"/>
</dbReference>
<dbReference type="PROSITE" id="PS50059">
    <property type="entry name" value="FKBP_PPIASE"/>
    <property type="match status" value="1"/>
</dbReference>
<dbReference type="InterPro" id="IPR001179">
    <property type="entry name" value="PPIase_FKBP_dom"/>
</dbReference>
<dbReference type="InterPro" id="IPR046357">
    <property type="entry name" value="PPIase_dom_sf"/>
</dbReference>
<keyword evidence="3 11" id="KW-0732">Signal</keyword>
<evidence type="ECO:0000313" key="15">
    <source>
        <dbReference type="Proteomes" id="UP000694388"/>
    </source>
</evidence>
<dbReference type="InterPro" id="IPR002048">
    <property type="entry name" value="EF_hand_dom"/>
</dbReference>
<dbReference type="Gene3D" id="3.10.50.40">
    <property type="match status" value="1"/>
</dbReference>
<evidence type="ECO:0000256" key="7">
    <source>
        <dbReference type="ARBA" id="ARBA00023110"/>
    </source>
</evidence>
<keyword evidence="4" id="KW-0677">Repeat</keyword>
<dbReference type="SUPFAM" id="SSF54534">
    <property type="entry name" value="FKBP-like"/>
    <property type="match status" value="1"/>
</dbReference>
<feature type="domain" description="PPIase FKBP-type" evidence="12">
    <location>
        <begin position="43"/>
        <end position="133"/>
    </location>
</feature>
<dbReference type="InterPro" id="IPR018247">
    <property type="entry name" value="EF_Hand_1_Ca_BS"/>
</dbReference>
<dbReference type="EC" id="5.2.1.8" evidence="2 10"/>
<dbReference type="InterPro" id="IPR011992">
    <property type="entry name" value="EF-hand-dom_pair"/>
</dbReference>
<dbReference type="PROSITE" id="PS00018">
    <property type="entry name" value="EF_HAND_1"/>
    <property type="match status" value="1"/>
</dbReference>
<dbReference type="Pfam" id="PF00254">
    <property type="entry name" value="FKBP_C"/>
    <property type="match status" value="1"/>
</dbReference>
<comment type="catalytic activity">
    <reaction evidence="1 10">
        <text>[protein]-peptidylproline (omega=180) = [protein]-peptidylproline (omega=0)</text>
        <dbReference type="Rhea" id="RHEA:16237"/>
        <dbReference type="Rhea" id="RHEA-COMP:10747"/>
        <dbReference type="Rhea" id="RHEA-COMP:10748"/>
        <dbReference type="ChEBI" id="CHEBI:83833"/>
        <dbReference type="ChEBI" id="CHEBI:83834"/>
        <dbReference type="EC" id="5.2.1.8"/>
    </reaction>
</comment>
<dbReference type="SUPFAM" id="SSF47473">
    <property type="entry name" value="EF-hand"/>
    <property type="match status" value="1"/>
</dbReference>
<dbReference type="GeneTree" id="ENSGT00940000157858"/>
<evidence type="ECO:0000256" key="3">
    <source>
        <dbReference type="ARBA" id="ARBA00022729"/>
    </source>
</evidence>
<sequence>MDARVLCAFVCLSAAVGSKLPPPEVKMDVLHKPFVCNRRTVRGDSVHVHYTGYYENGTQFHTRCHNQGEPVWFTLGIGEVIKGWDHGLLDMCKGEKRKLTIPPELAYGKEGKGKRKISLARSFKEYQELVSKVKEYLRQEFEKAGVPSNDTFHEQLVKDIFKKEDENEDGYISAREFTFIHDEL</sequence>
<dbReference type="PANTHER" id="PTHR46222:SF1">
    <property type="entry name" value="PEPTIDYL-PROLYL CIS-TRANS ISOMERASE FKBP14"/>
    <property type="match status" value="1"/>
</dbReference>
<dbReference type="Proteomes" id="UP000694388">
    <property type="component" value="Unplaced"/>
</dbReference>
<dbReference type="GO" id="GO:0003755">
    <property type="term" value="F:peptidyl-prolyl cis-trans isomerase activity"/>
    <property type="evidence" value="ECO:0007669"/>
    <property type="project" value="UniProtKB-KW"/>
</dbReference>
<dbReference type="OMA" id="ICHRKSK"/>
<evidence type="ECO:0000313" key="14">
    <source>
        <dbReference type="Ensembl" id="ENSEBUP00000000333.1"/>
    </source>
</evidence>
<dbReference type="GO" id="GO:0005783">
    <property type="term" value="C:endoplasmic reticulum"/>
    <property type="evidence" value="ECO:0007669"/>
    <property type="project" value="UniProtKB-ARBA"/>
</dbReference>
<dbReference type="Gene3D" id="1.10.238.10">
    <property type="entry name" value="EF-hand"/>
    <property type="match status" value="1"/>
</dbReference>
<keyword evidence="6" id="KW-0106">Calcium</keyword>
<dbReference type="AlphaFoldDB" id="A0A8C4N2A1"/>
<evidence type="ECO:0000259" key="13">
    <source>
        <dbReference type="PROSITE" id="PS50222"/>
    </source>
</evidence>
<keyword evidence="7 10" id="KW-0697">Rotamase</keyword>
<feature type="domain" description="EF-hand" evidence="13">
    <location>
        <begin position="152"/>
        <end position="184"/>
    </location>
</feature>
<evidence type="ECO:0000256" key="5">
    <source>
        <dbReference type="ARBA" id="ARBA00022824"/>
    </source>
</evidence>
<proteinExistence type="predicted"/>
<keyword evidence="15" id="KW-1185">Reference proteome</keyword>
<keyword evidence="9 10" id="KW-0413">Isomerase</keyword>
<reference evidence="14" key="2">
    <citation type="submission" date="2025-09" db="UniProtKB">
        <authorList>
            <consortium name="Ensembl"/>
        </authorList>
    </citation>
    <scope>IDENTIFICATION</scope>
</reference>
<feature type="chain" id="PRO_5034453243" description="peptidylprolyl isomerase" evidence="11">
    <location>
        <begin position="19"/>
        <end position="184"/>
    </location>
</feature>
<name>A0A8C4N2A1_EPTBU</name>
<evidence type="ECO:0000256" key="6">
    <source>
        <dbReference type="ARBA" id="ARBA00022837"/>
    </source>
</evidence>
<evidence type="ECO:0000256" key="2">
    <source>
        <dbReference type="ARBA" id="ARBA00013194"/>
    </source>
</evidence>
<keyword evidence="5" id="KW-0256">Endoplasmic reticulum</keyword>
<feature type="signal peptide" evidence="11">
    <location>
        <begin position="1"/>
        <end position="18"/>
    </location>
</feature>